<organism evidence="3 4">
    <name type="scientific">Mongoliibacter ruber</name>
    <dbReference type="NCBI Taxonomy" id="1750599"/>
    <lineage>
        <taxon>Bacteria</taxon>
        <taxon>Pseudomonadati</taxon>
        <taxon>Bacteroidota</taxon>
        <taxon>Cytophagia</taxon>
        <taxon>Cytophagales</taxon>
        <taxon>Cyclobacteriaceae</taxon>
        <taxon>Mongoliibacter</taxon>
    </lineage>
</organism>
<proteinExistence type="predicted"/>
<keyword evidence="1" id="KW-1133">Transmembrane helix</keyword>
<dbReference type="InterPro" id="IPR052744">
    <property type="entry name" value="GPAT/DAPAT"/>
</dbReference>
<gene>
    <name evidence="3" type="ORF">CLW00_101614</name>
</gene>
<keyword evidence="1" id="KW-0472">Membrane</keyword>
<sequence length="339" mass="38556">MKDLFNAFLRLTVKLSLHLYFQKIRVFGKENLPKGKAVLIVCNHQNALIDPLLIATHTQLKPHFLTRASAFKNPIAAKILNYIRMIPVYRIRDGKDKMEKNKETFQKSVDILHQKGSILIFGEGGHDMKRTLRPLKKGFARIAFQTLEQNPELELLILPVGINYSAHTRSGSEVSIHFGKPFPAGDFYPKYDNLMNTTLEAMDPLVAQIPEENYAEEVEKIIENRVNITDPIAVKAALAGNLEEADHSQLLTETGGISGGILKILIAPFFLFWKKVKIGIKDPTFYATFKFVICYGGMPILLLFSIIFLIKNYNYSIIILTYWLLVFITILANRNKPTY</sequence>
<keyword evidence="1" id="KW-0812">Transmembrane</keyword>
<dbReference type="InterPro" id="IPR002123">
    <property type="entry name" value="Plipid/glycerol_acylTrfase"/>
</dbReference>
<dbReference type="AlphaFoldDB" id="A0A2T0WW71"/>
<keyword evidence="3" id="KW-0808">Transferase</keyword>
<name>A0A2T0WW71_9BACT</name>
<feature type="transmembrane region" description="Helical" evidence="1">
    <location>
        <begin position="315"/>
        <end position="333"/>
    </location>
</feature>
<evidence type="ECO:0000256" key="1">
    <source>
        <dbReference type="SAM" id="Phobius"/>
    </source>
</evidence>
<protein>
    <submittedName>
        <fullName evidence="3">1-acyl-sn-glycerol-3-phosphate acyltransferase</fullName>
    </submittedName>
</protein>
<feature type="transmembrane region" description="Helical" evidence="1">
    <location>
        <begin position="285"/>
        <end position="309"/>
    </location>
</feature>
<evidence type="ECO:0000313" key="3">
    <source>
        <dbReference type="EMBL" id="PRY90938.1"/>
    </source>
</evidence>
<dbReference type="Proteomes" id="UP000238157">
    <property type="component" value="Unassembled WGS sequence"/>
</dbReference>
<feature type="transmembrane region" description="Helical" evidence="1">
    <location>
        <begin position="255"/>
        <end position="273"/>
    </location>
</feature>
<dbReference type="RefSeq" id="WP_106132136.1">
    <property type="nucleotide sequence ID" value="NZ_PVTR01000001.1"/>
</dbReference>
<keyword evidence="4" id="KW-1185">Reference proteome</keyword>
<dbReference type="GO" id="GO:0004366">
    <property type="term" value="F:glycerol-3-phosphate O-acyltransferase activity"/>
    <property type="evidence" value="ECO:0007669"/>
    <property type="project" value="TreeGrafter"/>
</dbReference>
<comment type="caution">
    <text evidence="3">The sequence shown here is derived from an EMBL/GenBank/DDBJ whole genome shotgun (WGS) entry which is preliminary data.</text>
</comment>
<dbReference type="GO" id="GO:0008654">
    <property type="term" value="P:phospholipid biosynthetic process"/>
    <property type="evidence" value="ECO:0007669"/>
    <property type="project" value="TreeGrafter"/>
</dbReference>
<dbReference type="OrthoDB" id="9806008at2"/>
<dbReference type="PANTHER" id="PTHR31605:SF0">
    <property type="entry name" value="GLYCEROL-3-PHOSPHATE O-ACYLTRANSFERASE 1"/>
    <property type="match status" value="1"/>
</dbReference>
<dbReference type="PANTHER" id="PTHR31605">
    <property type="entry name" value="GLYCEROL-3-PHOSPHATE O-ACYLTRANSFERASE 1"/>
    <property type="match status" value="1"/>
</dbReference>
<dbReference type="GO" id="GO:0016287">
    <property type="term" value="F:glycerone-phosphate O-acyltransferase activity"/>
    <property type="evidence" value="ECO:0007669"/>
    <property type="project" value="TreeGrafter"/>
</dbReference>
<dbReference type="EMBL" id="PVTR01000001">
    <property type="protein sequence ID" value="PRY90938.1"/>
    <property type="molecule type" value="Genomic_DNA"/>
</dbReference>
<dbReference type="CDD" id="cd07992">
    <property type="entry name" value="LPLAT_AAK14816-like"/>
    <property type="match status" value="1"/>
</dbReference>
<dbReference type="SUPFAM" id="SSF69593">
    <property type="entry name" value="Glycerol-3-phosphate (1)-acyltransferase"/>
    <property type="match status" value="1"/>
</dbReference>
<dbReference type="Pfam" id="PF01553">
    <property type="entry name" value="Acyltransferase"/>
    <property type="match status" value="1"/>
</dbReference>
<feature type="domain" description="Phospholipid/glycerol acyltransferase" evidence="2">
    <location>
        <begin position="38"/>
        <end position="165"/>
    </location>
</feature>
<keyword evidence="3" id="KW-0012">Acyltransferase</keyword>
<reference evidence="3 4" key="1">
    <citation type="submission" date="2018-03" db="EMBL/GenBank/DDBJ databases">
        <title>Genomic Encyclopedia of Archaeal and Bacterial Type Strains, Phase II (KMG-II): from individual species to whole genera.</title>
        <authorList>
            <person name="Goeker M."/>
        </authorList>
    </citation>
    <scope>NUCLEOTIDE SEQUENCE [LARGE SCALE GENOMIC DNA]</scope>
    <source>
        <strain evidence="3 4">DSM 27929</strain>
    </source>
</reference>
<evidence type="ECO:0000313" key="4">
    <source>
        <dbReference type="Proteomes" id="UP000238157"/>
    </source>
</evidence>
<accession>A0A2T0WW71</accession>
<dbReference type="SMART" id="SM00563">
    <property type="entry name" value="PlsC"/>
    <property type="match status" value="1"/>
</dbReference>
<evidence type="ECO:0000259" key="2">
    <source>
        <dbReference type="SMART" id="SM00563"/>
    </source>
</evidence>